<dbReference type="AlphaFoldDB" id="A0A2K2CQX8"/>
<protein>
    <submittedName>
        <fullName evidence="1 2">Uncharacterized protein</fullName>
    </submittedName>
</protein>
<organism evidence="1">
    <name type="scientific">Brachypodium distachyon</name>
    <name type="common">Purple false brome</name>
    <name type="synonym">Trachynia distachya</name>
    <dbReference type="NCBI Taxonomy" id="15368"/>
    <lineage>
        <taxon>Eukaryota</taxon>
        <taxon>Viridiplantae</taxon>
        <taxon>Streptophyta</taxon>
        <taxon>Embryophyta</taxon>
        <taxon>Tracheophyta</taxon>
        <taxon>Spermatophyta</taxon>
        <taxon>Magnoliopsida</taxon>
        <taxon>Liliopsida</taxon>
        <taxon>Poales</taxon>
        <taxon>Poaceae</taxon>
        <taxon>BOP clade</taxon>
        <taxon>Pooideae</taxon>
        <taxon>Stipodae</taxon>
        <taxon>Brachypodieae</taxon>
        <taxon>Brachypodium</taxon>
    </lineage>
</organism>
<evidence type="ECO:0000313" key="3">
    <source>
        <dbReference type="Proteomes" id="UP000008810"/>
    </source>
</evidence>
<accession>A0A2K2CQX8</accession>
<keyword evidence="3" id="KW-1185">Reference proteome</keyword>
<name>A0A2K2CQX8_BRADI</name>
<evidence type="ECO:0000313" key="2">
    <source>
        <dbReference type="EnsemblPlants" id="PNT64448"/>
    </source>
</evidence>
<dbReference type="InParanoid" id="A0A2K2CQX8"/>
<evidence type="ECO:0000313" key="1">
    <source>
        <dbReference type="EMBL" id="PNT64448.1"/>
    </source>
</evidence>
<reference evidence="2" key="3">
    <citation type="submission" date="2018-08" db="UniProtKB">
        <authorList>
            <consortium name="EnsemblPlants"/>
        </authorList>
    </citation>
    <scope>IDENTIFICATION</scope>
    <source>
        <strain evidence="2">cv. Bd21</strain>
    </source>
</reference>
<reference evidence="1 2" key="1">
    <citation type="journal article" date="2010" name="Nature">
        <title>Genome sequencing and analysis of the model grass Brachypodium distachyon.</title>
        <authorList>
            <consortium name="International Brachypodium Initiative"/>
        </authorList>
    </citation>
    <scope>NUCLEOTIDE SEQUENCE [LARGE SCALE GENOMIC DNA]</scope>
    <source>
        <strain evidence="1 2">Bd21</strain>
    </source>
</reference>
<dbReference type="Proteomes" id="UP000008810">
    <property type="component" value="Chromosome 4"/>
</dbReference>
<proteinExistence type="predicted"/>
<gene>
    <name evidence="1" type="ORF">BRADI_4g28726v3</name>
</gene>
<dbReference type="Gramene" id="PNT64448">
    <property type="protein sequence ID" value="PNT64448"/>
    <property type="gene ID" value="BRADI_4g28726v3"/>
</dbReference>
<dbReference type="EnsemblPlants" id="PNT64448">
    <property type="protein sequence ID" value="PNT64448"/>
    <property type="gene ID" value="BRADI_4g28726v3"/>
</dbReference>
<reference evidence="1" key="2">
    <citation type="submission" date="2017-06" db="EMBL/GenBank/DDBJ databases">
        <title>WGS assembly of Brachypodium distachyon.</title>
        <authorList>
            <consortium name="The International Brachypodium Initiative"/>
            <person name="Lucas S."/>
            <person name="Harmon-Smith M."/>
            <person name="Lail K."/>
            <person name="Tice H."/>
            <person name="Grimwood J."/>
            <person name="Bruce D."/>
            <person name="Barry K."/>
            <person name="Shu S."/>
            <person name="Lindquist E."/>
            <person name="Wang M."/>
            <person name="Pitluck S."/>
            <person name="Vogel J.P."/>
            <person name="Garvin D.F."/>
            <person name="Mockler T.C."/>
            <person name="Schmutz J."/>
            <person name="Rokhsar D."/>
            <person name="Bevan M.W."/>
        </authorList>
    </citation>
    <scope>NUCLEOTIDE SEQUENCE</scope>
    <source>
        <strain evidence="1">Bd21</strain>
    </source>
</reference>
<sequence>MGIHVSQIDPQISLSNSLHPVHIAALQLDLSPNRWIPSQIARPLIPKSSIPSYPVPKLLVQSNLVPQSCPARVLLLRLAVSGAAPQASSERSSS</sequence>
<dbReference type="EMBL" id="CM000883">
    <property type="protein sequence ID" value="PNT64448.1"/>
    <property type="molecule type" value="Genomic_DNA"/>
</dbReference>